<organism evidence="1 2">
    <name type="scientific">Nephila pilipes</name>
    <name type="common">Giant wood spider</name>
    <name type="synonym">Nephila maculata</name>
    <dbReference type="NCBI Taxonomy" id="299642"/>
    <lineage>
        <taxon>Eukaryota</taxon>
        <taxon>Metazoa</taxon>
        <taxon>Ecdysozoa</taxon>
        <taxon>Arthropoda</taxon>
        <taxon>Chelicerata</taxon>
        <taxon>Arachnida</taxon>
        <taxon>Araneae</taxon>
        <taxon>Araneomorphae</taxon>
        <taxon>Entelegynae</taxon>
        <taxon>Araneoidea</taxon>
        <taxon>Nephilidae</taxon>
        <taxon>Nephila</taxon>
    </lineage>
</organism>
<gene>
    <name evidence="1" type="ORF">NPIL_435361</name>
</gene>
<reference evidence="1" key="1">
    <citation type="submission" date="2020-08" db="EMBL/GenBank/DDBJ databases">
        <title>Multicomponent nature underlies the extraordinary mechanical properties of spider dragline silk.</title>
        <authorList>
            <person name="Kono N."/>
            <person name="Nakamura H."/>
            <person name="Mori M."/>
            <person name="Yoshida Y."/>
            <person name="Ohtoshi R."/>
            <person name="Malay A.D."/>
            <person name="Moran D.A.P."/>
            <person name="Tomita M."/>
            <person name="Numata K."/>
            <person name="Arakawa K."/>
        </authorList>
    </citation>
    <scope>NUCLEOTIDE SEQUENCE</scope>
</reference>
<accession>A0A8X6IAH0</accession>
<evidence type="ECO:0000313" key="2">
    <source>
        <dbReference type="Proteomes" id="UP000887013"/>
    </source>
</evidence>
<keyword evidence="2" id="KW-1185">Reference proteome</keyword>
<comment type="caution">
    <text evidence="1">The sequence shown here is derived from an EMBL/GenBank/DDBJ whole genome shotgun (WGS) entry which is preliminary data.</text>
</comment>
<dbReference type="AlphaFoldDB" id="A0A8X6IAH0"/>
<sequence length="68" mass="7643">MTVRSMMFVSSRVVYRFRPSNSSELKDAIRLDLPCIQPDILHSAVAGLMTRLQCVILCGVGHVEHIML</sequence>
<dbReference type="OrthoDB" id="6457783at2759"/>
<dbReference type="EMBL" id="BMAW01042981">
    <property type="protein sequence ID" value="GFS37033.1"/>
    <property type="molecule type" value="Genomic_DNA"/>
</dbReference>
<name>A0A8X6IAH0_NEPPI</name>
<protein>
    <submittedName>
        <fullName evidence="1">Uncharacterized protein</fullName>
    </submittedName>
</protein>
<evidence type="ECO:0000313" key="1">
    <source>
        <dbReference type="EMBL" id="GFS37033.1"/>
    </source>
</evidence>
<dbReference type="Proteomes" id="UP000887013">
    <property type="component" value="Unassembled WGS sequence"/>
</dbReference>
<proteinExistence type="predicted"/>